<gene>
    <name evidence="1" type="ORF">ENS56_08820</name>
</gene>
<sequence length="349" mass="39872">MIKKECFSKEWIDQKRSIYTASDPIILERSIYAFELLGKLKKESVEFIFKGGTSLILLLDEPKRLSIDVDIVTSEVEDKISKALDEILKNGIFNRWEEDPRTDKGIPKKHYKVYYDSVVNNKFPAYVLLDVLFADNPYPATLEKIIASSLFEVDEDISITTPTINGILGDKLTAFAPKTTGIPFGIGKDMQINKQLFDIGILFEKADDLEEIKNAFDECVKIEAGYRGIEISPEDVIRDLIEISFLISQMNLRNSVSNAITREFQDGVRKIRSHLLAGNYTIDDAKINPSRCALLVTLIGKEVNFNEIKLYNADKIDETELKGDRVILNRLRSISPEAFYYWQHIEKNQ</sequence>
<organism evidence="1">
    <name type="scientific">Ignavibacterium album</name>
    <dbReference type="NCBI Taxonomy" id="591197"/>
    <lineage>
        <taxon>Bacteria</taxon>
        <taxon>Pseudomonadati</taxon>
        <taxon>Ignavibacteriota</taxon>
        <taxon>Ignavibacteria</taxon>
        <taxon>Ignavibacteriales</taxon>
        <taxon>Ignavibacteriaceae</taxon>
        <taxon>Ignavibacterium</taxon>
    </lineage>
</organism>
<protein>
    <submittedName>
        <fullName evidence="1">Nucleotidyl transferase AbiEii/AbiGii toxin family protein</fullName>
    </submittedName>
</protein>
<comment type="caution">
    <text evidence="1">The sequence shown here is derived from an EMBL/GenBank/DDBJ whole genome shotgun (WGS) entry which is preliminary data.</text>
</comment>
<dbReference type="InterPro" id="IPR014942">
    <property type="entry name" value="AbiEii"/>
</dbReference>
<proteinExistence type="predicted"/>
<dbReference type="Pfam" id="PF08843">
    <property type="entry name" value="AbiEii"/>
    <property type="match status" value="1"/>
</dbReference>
<dbReference type="GO" id="GO:0016740">
    <property type="term" value="F:transferase activity"/>
    <property type="evidence" value="ECO:0007669"/>
    <property type="project" value="UniProtKB-KW"/>
</dbReference>
<reference evidence="1" key="1">
    <citation type="journal article" date="2020" name="mSystems">
        <title>Genome- and Community-Level Interaction Insights into Carbon Utilization and Element Cycling Functions of Hydrothermarchaeota in Hydrothermal Sediment.</title>
        <authorList>
            <person name="Zhou Z."/>
            <person name="Liu Y."/>
            <person name="Xu W."/>
            <person name="Pan J."/>
            <person name="Luo Z.H."/>
            <person name="Li M."/>
        </authorList>
    </citation>
    <scope>NUCLEOTIDE SEQUENCE [LARGE SCALE GENOMIC DNA]</scope>
    <source>
        <strain evidence="1">SpSt-500</strain>
    </source>
</reference>
<dbReference type="Gene3D" id="3.10.450.620">
    <property type="entry name" value="JHP933, nucleotidyltransferase-like core domain"/>
    <property type="match status" value="1"/>
</dbReference>
<keyword evidence="1" id="KW-0808">Transferase</keyword>
<dbReference type="AlphaFoldDB" id="A0A832DKH2"/>
<evidence type="ECO:0000313" key="1">
    <source>
        <dbReference type="EMBL" id="HGT48125.1"/>
    </source>
</evidence>
<accession>A0A832DKH2</accession>
<name>A0A832DKH2_9BACT</name>
<dbReference type="EMBL" id="DSVI01000010">
    <property type="protein sequence ID" value="HGT48125.1"/>
    <property type="molecule type" value="Genomic_DNA"/>
</dbReference>